<evidence type="ECO:0008006" key="3">
    <source>
        <dbReference type="Google" id="ProtNLM"/>
    </source>
</evidence>
<comment type="caution">
    <text evidence="1">The sequence shown here is derived from an EMBL/GenBank/DDBJ whole genome shotgun (WGS) entry which is preliminary data.</text>
</comment>
<organism evidence="1 2">
    <name type="scientific">Aquimarina brevivitae</name>
    <dbReference type="NCBI Taxonomy" id="323412"/>
    <lineage>
        <taxon>Bacteria</taxon>
        <taxon>Pseudomonadati</taxon>
        <taxon>Bacteroidota</taxon>
        <taxon>Flavobacteriia</taxon>
        <taxon>Flavobacteriales</taxon>
        <taxon>Flavobacteriaceae</taxon>
        <taxon>Aquimarina</taxon>
    </lineage>
</organism>
<dbReference type="OrthoDB" id="1345445at2"/>
<gene>
    <name evidence="1" type="ORF">EV197_1712</name>
</gene>
<keyword evidence="2" id="KW-1185">Reference proteome</keyword>
<reference evidence="1 2" key="1">
    <citation type="submission" date="2019-02" db="EMBL/GenBank/DDBJ databases">
        <title>Genomic Encyclopedia of Type Strains, Phase IV (KMG-IV): sequencing the most valuable type-strain genomes for metagenomic binning, comparative biology and taxonomic classification.</title>
        <authorList>
            <person name="Goeker M."/>
        </authorList>
    </citation>
    <scope>NUCLEOTIDE SEQUENCE [LARGE SCALE GENOMIC DNA]</scope>
    <source>
        <strain evidence="1 2">DSM 17196</strain>
    </source>
</reference>
<evidence type="ECO:0000313" key="2">
    <source>
        <dbReference type="Proteomes" id="UP000292262"/>
    </source>
</evidence>
<accession>A0A4Q7P388</accession>
<evidence type="ECO:0000313" key="1">
    <source>
        <dbReference type="EMBL" id="RZS93142.1"/>
    </source>
</evidence>
<dbReference type="PROSITE" id="PS51257">
    <property type="entry name" value="PROKAR_LIPOPROTEIN"/>
    <property type="match status" value="1"/>
</dbReference>
<dbReference type="EMBL" id="SGXE01000002">
    <property type="protein sequence ID" value="RZS93142.1"/>
    <property type="molecule type" value="Genomic_DNA"/>
</dbReference>
<dbReference type="AlphaFoldDB" id="A0A4Q7P388"/>
<sequence length="160" mass="18811">MMKFNNLIFVLFLISCTNVTNKNNYPNVQENDENITLNLPNAIFINEKIKDTIYYKSPLDTINISDIEERFIIFYTATDTMKFKNVKEIESTQHQMFIEEEKGMIPFTIKFDRLGDNYFTGIIEDQVILENLKNGKARIITNESVVTVKVRVKERKKQKI</sequence>
<dbReference type="Proteomes" id="UP000292262">
    <property type="component" value="Unassembled WGS sequence"/>
</dbReference>
<name>A0A4Q7P388_9FLAO</name>
<protein>
    <recommendedName>
        <fullName evidence="3">Lipoprotein</fullName>
    </recommendedName>
</protein>
<proteinExistence type="predicted"/>
<dbReference type="RefSeq" id="WP_130286287.1">
    <property type="nucleotide sequence ID" value="NZ_SGXE01000002.1"/>
</dbReference>